<dbReference type="CDD" id="cd00827">
    <property type="entry name" value="init_cond_enzymes"/>
    <property type="match status" value="1"/>
</dbReference>
<evidence type="ECO:0000313" key="6">
    <source>
        <dbReference type="Proteomes" id="UP000592294"/>
    </source>
</evidence>
<dbReference type="Pfam" id="PF08540">
    <property type="entry name" value="HMG_CoA_synt_C"/>
    <property type="match status" value="1"/>
</dbReference>
<comment type="caution">
    <text evidence="5">The sequence shown here is derived from an EMBL/GenBank/DDBJ whole genome shotgun (WGS) entry which is preliminary data.</text>
</comment>
<dbReference type="InterPro" id="IPR013746">
    <property type="entry name" value="HMG_CoA_synt_C_dom"/>
</dbReference>
<evidence type="ECO:0000259" key="3">
    <source>
        <dbReference type="Pfam" id="PF01154"/>
    </source>
</evidence>
<accession>A0A850RD06</accession>
<dbReference type="SUPFAM" id="SSF53901">
    <property type="entry name" value="Thiolase-like"/>
    <property type="match status" value="2"/>
</dbReference>
<dbReference type="EMBL" id="JABZEO010000008">
    <property type="protein sequence ID" value="NVZ10126.1"/>
    <property type="molecule type" value="Genomic_DNA"/>
</dbReference>
<name>A0A850RD06_9GAMM</name>
<dbReference type="AlphaFoldDB" id="A0A850RD06"/>
<evidence type="ECO:0000259" key="4">
    <source>
        <dbReference type="Pfam" id="PF08540"/>
    </source>
</evidence>
<evidence type="ECO:0000256" key="2">
    <source>
        <dbReference type="ARBA" id="ARBA00022679"/>
    </source>
</evidence>
<dbReference type="RefSeq" id="WP_176976872.1">
    <property type="nucleotide sequence ID" value="NZ_JABZEO010000008.1"/>
</dbReference>
<keyword evidence="6" id="KW-1185">Reference proteome</keyword>
<dbReference type="Gene3D" id="3.40.47.10">
    <property type="match status" value="2"/>
</dbReference>
<feature type="domain" description="Hydroxymethylglutaryl-coenzyme A synthase N-terminal" evidence="3">
    <location>
        <begin position="60"/>
        <end position="169"/>
    </location>
</feature>
<protein>
    <submittedName>
        <fullName evidence="5">Hydroxymethylglutaryl-CoA synthase family protein</fullName>
    </submittedName>
</protein>
<dbReference type="PANTHER" id="PTHR43323:SF2">
    <property type="entry name" value="HYDROXYMETHYLGLUTARYL-COA SYNTHASE"/>
    <property type="match status" value="1"/>
</dbReference>
<dbReference type="InterPro" id="IPR013528">
    <property type="entry name" value="HMG_CoA_synth_N"/>
</dbReference>
<feature type="domain" description="Hydroxymethylglutaryl-coenzyme A synthase C-terminal" evidence="4">
    <location>
        <begin position="256"/>
        <end position="358"/>
    </location>
</feature>
<proteinExistence type="inferred from homology"/>
<keyword evidence="2" id="KW-0808">Transferase</keyword>
<gene>
    <name evidence="5" type="ORF">HW932_12730</name>
</gene>
<evidence type="ECO:0000256" key="1">
    <source>
        <dbReference type="ARBA" id="ARBA00007061"/>
    </source>
</evidence>
<dbReference type="GO" id="GO:0004421">
    <property type="term" value="F:hydroxymethylglutaryl-CoA synthase activity"/>
    <property type="evidence" value="ECO:0007669"/>
    <property type="project" value="InterPro"/>
</dbReference>
<dbReference type="InterPro" id="IPR016039">
    <property type="entry name" value="Thiolase-like"/>
</dbReference>
<dbReference type="Proteomes" id="UP000592294">
    <property type="component" value="Unassembled WGS sequence"/>
</dbReference>
<sequence length="410" mass="45691">MRVGIEAINFYGGRTFLDIRRLFEARKLDLRRFDNLMIHRKTVALPCEDPVSYGVNAAKPILDRLSEDDRNRIELLITATESGIDFGKSMSTYLHHYLGLSRTCRLFEVKHACYGGTAALQMAAGMIAANTSPGAKALIVATDIGRTSIRGNYVEPTQGAGAVAMLIGDRPEVLDLDLGATGFHGYEVMDTCRPTTDLETGDSDLSLISYLECLEHSFKAYAAKVEAVDFLETFDYLAFHTPFPGMVKGAHRMLMRKLFKATPEVAEADFERRVQPSLSFCSQIGNIYSATVYLALCGLIANVDLTRPKRVGIYSYGSGCCGEFYSGVIDSTSQRKLSGFDHRAALSERHELSMSEYDLLLDIGMDWPFGTKDRVVDCTPYQSIYDETLAGRGFLVLREIRDYHRIYGWS</sequence>
<reference evidence="5 6" key="1">
    <citation type="submission" date="2020-06" db="EMBL/GenBank/DDBJ databases">
        <title>Whole-genome sequence of Allochromatium humboldtianum DSM 21881, type strain.</title>
        <authorList>
            <person name="Kyndt J.A."/>
            <person name="Meyer T.E."/>
        </authorList>
    </citation>
    <scope>NUCLEOTIDE SEQUENCE [LARGE SCALE GENOMIC DNA]</scope>
    <source>
        <strain evidence="5 6">DSM 21881</strain>
    </source>
</reference>
<evidence type="ECO:0000313" key="5">
    <source>
        <dbReference type="EMBL" id="NVZ10126.1"/>
    </source>
</evidence>
<comment type="similarity">
    <text evidence="1">Belongs to the thiolase-like superfamily. HMG-CoA synthase family.</text>
</comment>
<dbReference type="GO" id="GO:0006084">
    <property type="term" value="P:acetyl-CoA metabolic process"/>
    <property type="evidence" value="ECO:0007669"/>
    <property type="project" value="InterPro"/>
</dbReference>
<dbReference type="PANTHER" id="PTHR43323">
    <property type="entry name" value="3-HYDROXY-3-METHYLGLUTARYL COENZYME A SYNTHASE"/>
    <property type="match status" value="1"/>
</dbReference>
<dbReference type="Pfam" id="PF01154">
    <property type="entry name" value="HMG_CoA_synt_N"/>
    <property type="match status" value="1"/>
</dbReference>
<organism evidence="5 6">
    <name type="scientific">Allochromatium humboldtianum</name>
    <dbReference type="NCBI Taxonomy" id="504901"/>
    <lineage>
        <taxon>Bacteria</taxon>
        <taxon>Pseudomonadati</taxon>
        <taxon>Pseudomonadota</taxon>
        <taxon>Gammaproteobacteria</taxon>
        <taxon>Chromatiales</taxon>
        <taxon>Chromatiaceae</taxon>
        <taxon>Allochromatium</taxon>
    </lineage>
</organism>